<feature type="compositionally biased region" description="Basic and acidic residues" evidence="1">
    <location>
        <begin position="77"/>
        <end position="87"/>
    </location>
</feature>
<evidence type="ECO:0000256" key="1">
    <source>
        <dbReference type="SAM" id="MobiDB-lite"/>
    </source>
</evidence>
<name>A0A816INA9_BRANA</name>
<dbReference type="EMBL" id="HG994367">
    <property type="protein sequence ID" value="CAF1712801.1"/>
    <property type="molecule type" value="Genomic_DNA"/>
</dbReference>
<accession>A0A816INA9</accession>
<dbReference type="Proteomes" id="UP001295469">
    <property type="component" value="Chromosome C03"/>
</dbReference>
<reference evidence="2" key="1">
    <citation type="submission" date="2021-01" db="EMBL/GenBank/DDBJ databases">
        <authorList>
            <consortium name="Genoscope - CEA"/>
            <person name="William W."/>
        </authorList>
    </citation>
    <scope>NUCLEOTIDE SEQUENCE</scope>
</reference>
<feature type="region of interest" description="Disordered" evidence="1">
    <location>
        <begin position="77"/>
        <end position="127"/>
    </location>
</feature>
<dbReference type="AlphaFoldDB" id="A0A816INA9"/>
<feature type="compositionally biased region" description="Basic residues" evidence="1">
    <location>
        <begin position="88"/>
        <end position="97"/>
    </location>
</feature>
<gene>
    <name evidence="2" type="ORF">DARMORV10_C03P92530.1</name>
</gene>
<feature type="non-terminal residue" evidence="2">
    <location>
        <position position="1"/>
    </location>
</feature>
<dbReference type="InterPro" id="IPR019129">
    <property type="entry name" value="Folate-sensitive_fs_Fra10Ac1"/>
</dbReference>
<dbReference type="Pfam" id="PF09725">
    <property type="entry name" value="Fra10Ac1"/>
    <property type="match status" value="1"/>
</dbReference>
<feature type="compositionally biased region" description="Basic and acidic residues" evidence="1">
    <location>
        <begin position="117"/>
        <end position="127"/>
    </location>
</feature>
<sequence>ALDWKLRHKLACAPAEQGAAGDGEGNFMCGSKQCHEIEGLLNLQVNFSYHEAGEHKQALVKLVTCERCAEKLYYKRRKDAERSESKEKKRQKRKRNRSSSEDDIEEEERRKGKKNKSKLEGCEREGKDDENFDEFMEGMFPGKVCHFRFPHHHSNGYCHATKEQIDGVYSEKVDYSSPV</sequence>
<evidence type="ECO:0000313" key="2">
    <source>
        <dbReference type="EMBL" id="CAF1712801.1"/>
    </source>
</evidence>
<organism evidence="2">
    <name type="scientific">Brassica napus</name>
    <name type="common">Rape</name>
    <dbReference type="NCBI Taxonomy" id="3708"/>
    <lineage>
        <taxon>Eukaryota</taxon>
        <taxon>Viridiplantae</taxon>
        <taxon>Streptophyta</taxon>
        <taxon>Embryophyta</taxon>
        <taxon>Tracheophyta</taxon>
        <taxon>Spermatophyta</taxon>
        <taxon>Magnoliopsida</taxon>
        <taxon>eudicotyledons</taxon>
        <taxon>Gunneridae</taxon>
        <taxon>Pentapetalae</taxon>
        <taxon>rosids</taxon>
        <taxon>malvids</taxon>
        <taxon>Brassicales</taxon>
        <taxon>Brassicaceae</taxon>
        <taxon>Brassiceae</taxon>
        <taxon>Brassica</taxon>
    </lineage>
</organism>
<protein>
    <submittedName>
        <fullName evidence="2">(rape) hypothetical protein</fullName>
    </submittedName>
</protein>
<proteinExistence type="predicted"/>